<accession>A0ABW3T817</accession>
<dbReference type="SUPFAM" id="SSF55797">
    <property type="entry name" value="PR-1-like"/>
    <property type="match status" value="1"/>
</dbReference>
<dbReference type="Gene3D" id="3.40.33.10">
    <property type="entry name" value="CAP"/>
    <property type="match status" value="1"/>
</dbReference>
<reference evidence="4" key="1">
    <citation type="journal article" date="2019" name="Int. J. Syst. Evol. Microbiol.">
        <title>The Global Catalogue of Microorganisms (GCM) 10K type strain sequencing project: providing services to taxonomists for standard genome sequencing and annotation.</title>
        <authorList>
            <consortium name="The Broad Institute Genomics Platform"/>
            <consortium name="The Broad Institute Genome Sequencing Center for Infectious Disease"/>
            <person name="Wu L."/>
            <person name="Ma J."/>
        </authorList>
    </citation>
    <scope>NUCLEOTIDE SEQUENCE [LARGE SCALE GENOMIC DNA]</scope>
    <source>
        <strain evidence="4">CCUG 55328</strain>
    </source>
</reference>
<protein>
    <submittedName>
        <fullName evidence="3">CAP domain-containing protein</fullName>
    </submittedName>
</protein>
<dbReference type="CDD" id="cd05379">
    <property type="entry name" value="CAP_bacterial"/>
    <property type="match status" value="1"/>
</dbReference>
<comment type="caution">
    <text evidence="3">The sequence shown here is derived from an EMBL/GenBank/DDBJ whole genome shotgun (WGS) entry which is preliminary data.</text>
</comment>
<sequence>MIRTILVILALTISPVTPAFASTESFVAQTLNAQRAAHGLQAVQPHKLLMAAAQAHARDMARGGFMSHRGSDGSNVAQRVERQGFCYRYVNENIAMGFRDPAQVMTGWYNSPGHRRNALSRKVTHYGFAAVDRSWVLVMGRPC</sequence>
<keyword evidence="1" id="KW-0732">Signal</keyword>
<dbReference type="RefSeq" id="WP_380788295.1">
    <property type="nucleotide sequence ID" value="NZ_JBHTKR010000001.1"/>
</dbReference>
<dbReference type="EMBL" id="JBHTKR010000001">
    <property type="protein sequence ID" value="MFD1193230.1"/>
    <property type="molecule type" value="Genomic_DNA"/>
</dbReference>
<evidence type="ECO:0000256" key="1">
    <source>
        <dbReference type="SAM" id="SignalP"/>
    </source>
</evidence>
<feature type="domain" description="SCP" evidence="2">
    <location>
        <begin position="31"/>
        <end position="132"/>
    </location>
</feature>
<evidence type="ECO:0000313" key="4">
    <source>
        <dbReference type="Proteomes" id="UP001597151"/>
    </source>
</evidence>
<dbReference type="InterPro" id="IPR035940">
    <property type="entry name" value="CAP_sf"/>
</dbReference>
<gene>
    <name evidence="3" type="ORF">ACFQ3C_00930</name>
</gene>
<evidence type="ECO:0000259" key="2">
    <source>
        <dbReference type="Pfam" id="PF00188"/>
    </source>
</evidence>
<dbReference type="InterPro" id="IPR014044">
    <property type="entry name" value="CAP_dom"/>
</dbReference>
<feature type="chain" id="PRO_5047187107" evidence="1">
    <location>
        <begin position="22"/>
        <end position="143"/>
    </location>
</feature>
<dbReference type="Proteomes" id="UP001597151">
    <property type="component" value="Unassembled WGS sequence"/>
</dbReference>
<organism evidence="3 4">
    <name type="scientific">Seohaeicola saemankumensis</name>
    <dbReference type="NCBI Taxonomy" id="481181"/>
    <lineage>
        <taxon>Bacteria</taxon>
        <taxon>Pseudomonadati</taxon>
        <taxon>Pseudomonadota</taxon>
        <taxon>Alphaproteobacteria</taxon>
        <taxon>Rhodobacterales</taxon>
        <taxon>Roseobacteraceae</taxon>
        <taxon>Seohaeicola</taxon>
    </lineage>
</organism>
<proteinExistence type="predicted"/>
<keyword evidence="4" id="KW-1185">Reference proteome</keyword>
<dbReference type="PANTHER" id="PTHR31157:SF1">
    <property type="entry name" value="SCP DOMAIN-CONTAINING PROTEIN"/>
    <property type="match status" value="1"/>
</dbReference>
<dbReference type="Pfam" id="PF00188">
    <property type="entry name" value="CAP"/>
    <property type="match status" value="1"/>
</dbReference>
<name>A0ABW3T817_9RHOB</name>
<feature type="signal peptide" evidence="1">
    <location>
        <begin position="1"/>
        <end position="21"/>
    </location>
</feature>
<evidence type="ECO:0000313" key="3">
    <source>
        <dbReference type="EMBL" id="MFD1193230.1"/>
    </source>
</evidence>
<dbReference type="PANTHER" id="PTHR31157">
    <property type="entry name" value="SCP DOMAIN-CONTAINING PROTEIN"/>
    <property type="match status" value="1"/>
</dbReference>